<keyword evidence="3" id="KW-1185">Reference proteome</keyword>
<dbReference type="InParanoid" id="A0A165EH22"/>
<dbReference type="Proteomes" id="UP000077266">
    <property type="component" value="Unassembled WGS sequence"/>
</dbReference>
<accession>A0A165EH22</accession>
<dbReference type="EMBL" id="KV426141">
    <property type="protein sequence ID" value="KZV86915.1"/>
    <property type="molecule type" value="Genomic_DNA"/>
</dbReference>
<evidence type="ECO:0000259" key="1">
    <source>
        <dbReference type="Pfam" id="PF00646"/>
    </source>
</evidence>
<dbReference type="Pfam" id="PF00646">
    <property type="entry name" value="F-box"/>
    <property type="match status" value="1"/>
</dbReference>
<dbReference type="AlphaFoldDB" id="A0A165EH22"/>
<gene>
    <name evidence="2" type="ORF">EXIGLDRAFT_840406</name>
</gene>
<dbReference type="InterPro" id="IPR036047">
    <property type="entry name" value="F-box-like_dom_sf"/>
</dbReference>
<protein>
    <recommendedName>
        <fullName evidence="1">F-box domain-containing protein</fullName>
    </recommendedName>
</protein>
<evidence type="ECO:0000313" key="2">
    <source>
        <dbReference type="EMBL" id="KZV86915.1"/>
    </source>
</evidence>
<name>A0A165EH22_EXIGL</name>
<evidence type="ECO:0000313" key="3">
    <source>
        <dbReference type="Proteomes" id="UP000077266"/>
    </source>
</evidence>
<feature type="domain" description="F-box" evidence="1">
    <location>
        <begin position="6"/>
        <end position="35"/>
    </location>
</feature>
<reference evidence="2 3" key="1">
    <citation type="journal article" date="2016" name="Mol. Biol. Evol.">
        <title>Comparative Genomics of Early-Diverging Mushroom-Forming Fungi Provides Insights into the Origins of Lignocellulose Decay Capabilities.</title>
        <authorList>
            <person name="Nagy L.G."/>
            <person name="Riley R."/>
            <person name="Tritt A."/>
            <person name="Adam C."/>
            <person name="Daum C."/>
            <person name="Floudas D."/>
            <person name="Sun H."/>
            <person name="Yadav J.S."/>
            <person name="Pangilinan J."/>
            <person name="Larsson K.H."/>
            <person name="Matsuura K."/>
            <person name="Barry K."/>
            <person name="Labutti K."/>
            <person name="Kuo R."/>
            <person name="Ohm R.A."/>
            <person name="Bhattacharya S.S."/>
            <person name="Shirouzu T."/>
            <person name="Yoshinaga Y."/>
            <person name="Martin F.M."/>
            <person name="Grigoriev I.V."/>
            <person name="Hibbett D.S."/>
        </authorList>
    </citation>
    <scope>NUCLEOTIDE SEQUENCE [LARGE SCALE GENOMIC DNA]</scope>
    <source>
        <strain evidence="2 3">HHB12029</strain>
    </source>
</reference>
<dbReference type="InterPro" id="IPR001810">
    <property type="entry name" value="F-box_dom"/>
</dbReference>
<proteinExistence type="predicted"/>
<dbReference type="SUPFAM" id="SSF81383">
    <property type="entry name" value="F-box domain"/>
    <property type="match status" value="1"/>
</dbReference>
<organism evidence="2 3">
    <name type="scientific">Exidia glandulosa HHB12029</name>
    <dbReference type="NCBI Taxonomy" id="1314781"/>
    <lineage>
        <taxon>Eukaryota</taxon>
        <taxon>Fungi</taxon>
        <taxon>Dikarya</taxon>
        <taxon>Basidiomycota</taxon>
        <taxon>Agaricomycotina</taxon>
        <taxon>Agaricomycetes</taxon>
        <taxon>Auriculariales</taxon>
        <taxon>Exidiaceae</taxon>
        <taxon>Exidia</taxon>
    </lineage>
</organism>
<sequence length="461" mass="50312">MSTHTRLPVELLFRSFDFLSSREILVAMHVCNLWRGVGRTHHTFARDVQLDGASYGAIQLFRLQLSCRPTRNLRLRILLRDAKSTTARHAIAADVLPLLVQELCRTEQLVLALPAAAHKAAVAALESSPAPQLAILDVLFMDVPNFTALGTLPTRLFAGTAPRLQALGLEGLAASHPWPVACHSLVTLIISTGDVFALDLLAELPFLADLTVMGGHSYGVPYLPTIAICRLFLRLKTLRLSFSAGIPVHIFRWKHMERIPHIGITDVHDEAIDGLLSHIQSSSDLEINVNLRTGDFYPDFYCEWQYISRSSGLTRSIDVEFDSYRGLIGGDVVPFPGLHNGAIRHSLTRLSIVAMAWLRLGARFDSPLPNCVGLVLHMTPGIPLAALGEAPLTCPAMEKVEIHSVSESPAIREDFTGIAMFLTTALRGVKKRLALVLKGLVMDGDSGVLSQIADAVICPGI</sequence>